<dbReference type="RefSeq" id="WP_197920387.1">
    <property type="nucleotide sequence ID" value="NZ_CAWPTA010000006.1"/>
</dbReference>
<sequence>MDKDLIRFSERIMDDARRVLDDNRKGGRHRRDGKDLAIDLAGHAFKKSIGSHSVRMKAKHWIKKLIRAFGSVGVVIVGAVVVGLLMGGIDVIGVMIAGLLAMTLFTLFLAFPRMKTPQRVDLRRTQDAKRLVAQTEIWLESQRANLPAPAQNIVGTMGQQLDALGKQLVHVDPDHPAAGEVRKLVGEILPETIESYTRIPAHLRGEERAGSTPDRQLVSSLGKISKEIDSVTRQLAEGSLDALAIKDRYLDYRYGDADGNPLENGVPLNEGSGVPLPELDRSKAKR</sequence>
<evidence type="ECO:0000313" key="3">
    <source>
        <dbReference type="EMBL" id="MBH5321728.1"/>
    </source>
</evidence>
<evidence type="ECO:0008006" key="5">
    <source>
        <dbReference type="Google" id="ProtNLM"/>
    </source>
</evidence>
<evidence type="ECO:0000256" key="1">
    <source>
        <dbReference type="SAM" id="MobiDB-lite"/>
    </source>
</evidence>
<dbReference type="Proteomes" id="UP000602442">
    <property type="component" value="Unassembled WGS sequence"/>
</dbReference>
<feature type="transmembrane region" description="Helical" evidence="2">
    <location>
        <begin position="65"/>
        <end position="85"/>
    </location>
</feature>
<accession>A0ABS0N178</accession>
<keyword evidence="2" id="KW-0812">Transmembrane</keyword>
<gene>
    <name evidence="3" type="ORF">I5L03_03900</name>
</gene>
<evidence type="ECO:0000313" key="4">
    <source>
        <dbReference type="Proteomes" id="UP000602442"/>
    </source>
</evidence>
<reference evidence="3 4" key="1">
    <citation type="submission" date="2020-11" db="EMBL/GenBank/DDBJ databases">
        <title>Erythrobacter sediminis sp. nov., a marine bacterium from a tidal flat of Garorim Bay.</title>
        <authorList>
            <person name="Kim D."/>
            <person name="Yoo Y."/>
            <person name="Kim J.-J."/>
        </authorList>
    </citation>
    <scope>NUCLEOTIDE SEQUENCE [LARGE SCALE GENOMIC DNA]</scope>
    <source>
        <strain evidence="3 4">JGD-13</strain>
    </source>
</reference>
<evidence type="ECO:0000256" key="2">
    <source>
        <dbReference type="SAM" id="Phobius"/>
    </source>
</evidence>
<feature type="region of interest" description="Disordered" evidence="1">
    <location>
        <begin position="259"/>
        <end position="286"/>
    </location>
</feature>
<proteinExistence type="predicted"/>
<keyword evidence="2" id="KW-0472">Membrane</keyword>
<keyword evidence="4" id="KW-1185">Reference proteome</keyword>
<dbReference type="EMBL" id="JAEANY010000001">
    <property type="protein sequence ID" value="MBH5321728.1"/>
    <property type="molecule type" value="Genomic_DNA"/>
</dbReference>
<keyword evidence="2" id="KW-1133">Transmembrane helix</keyword>
<feature type="transmembrane region" description="Helical" evidence="2">
    <location>
        <begin position="91"/>
        <end position="111"/>
    </location>
</feature>
<protein>
    <recommendedName>
        <fullName evidence="5">5-bromo-4-chloroindolyl phosphate hydrolase</fullName>
    </recommendedName>
</protein>
<organism evidence="3 4">
    <name type="scientific">Aurantiacibacter sediminis</name>
    <dbReference type="NCBI Taxonomy" id="2793064"/>
    <lineage>
        <taxon>Bacteria</taxon>
        <taxon>Pseudomonadati</taxon>
        <taxon>Pseudomonadota</taxon>
        <taxon>Alphaproteobacteria</taxon>
        <taxon>Sphingomonadales</taxon>
        <taxon>Erythrobacteraceae</taxon>
        <taxon>Aurantiacibacter</taxon>
    </lineage>
</organism>
<name>A0ABS0N178_9SPHN</name>
<comment type="caution">
    <text evidence="3">The sequence shown here is derived from an EMBL/GenBank/DDBJ whole genome shotgun (WGS) entry which is preliminary data.</text>
</comment>